<feature type="transmembrane region" description="Helical" evidence="1">
    <location>
        <begin position="52"/>
        <end position="75"/>
    </location>
</feature>
<proteinExistence type="predicted"/>
<comment type="caution">
    <text evidence="2">The sequence shown here is derived from an EMBL/GenBank/DDBJ whole genome shotgun (WGS) entry which is preliminary data.</text>
</comment>
<accession>A0A6I5A4C2</accession>
<evidence type="ECO:0000313" key="3">
    <source>
        <dbReference type="Proteomes" id="UP000468638"/>
    </source>
</evidence>
<evidence type="ECO:0000313" key="2">
    <source>
        <dbReference type="EMBL" id="MYL35171.1"/>
    </source>
</evidence>
<dbReference type="AlphaFoldDB" id="A0A6I5A4C2"/>
<sequence>MAEERLIKQWTYNYVFIIFYTITIVLNFPFPHKYPLGEQIILNISLASPQGVQYFGIITLVIFITSLVILAGDIFEERSDR</sequence>
<protein>
    <submittedName>
        <fullName evidence="2">Uncharacterized protein</fullName>
    </submittedName>
</protein>
<gene>
    <name evidence="2" type="ORF">GLW05_16450</name>
</gene>
<feature type="transmembrane region" description="Helical" evidence="1">
    <location>
        <begin position="12"/>
        <end position="32"/>
    </location>
</feature>
<evidence type="ECO:0000256" key="1">
    <source>
        <dbReference type="SAM" id="Phobius"/>
    </source>
</evidence>
<dbReference type="RefSeq" id="WP_160847228.1">
    <property type="nucleotide sequence ID" value="NZ_WMEQ01000014.1"/>
</dbReference>
<dbReference type="Proteomes" id="UP000468638">
    <property type="component" value="Unassembled WGS sequence"/>
</dbReference>
<organism evidence="2 3">
    <name type="scientific">Pontibacillus yanchengensis</name>
    <dbReference type="NCBI Taxonomy" id="462910"/>
    <lineage>
        <taxon>Bacteria</taxon>
        <taxon>Bacillati</taxon>
        <taxon>Bacillota</taxon>
        <taxon>Bacilli</taxon>
        <taxon>Bacillales</taxon>
        <taxon>Bacillaceae</taxon>
        <taxon>Pontibacillus</taxon>
    </lineage>
</organism>
<name>A0A6I5A4C2_9BACI</name>
<dbReference type="EMBL" id="WMEQ01000014">
    <property type="protein sequence ID" value="MYL35171.1"/>
    <property type="molecule type" value="Genomic_DNA"/>
</dbReference>
<keyword evidence="1" id="KW-1133">Transmembrane helix</keyword>
<reference evidence="2 3" key="1">
    <citation type="submission" date="2019-11" db="EMBL/GenBank/DDBJ databases">
        <title>Genome sequences of 17 halophilic strains isolated from different environments.</title>
        <authorList>
            <person name="Furrow R.E."/>
        </authorList>
    </citation>
    <scope>NUCLEOTIDE SEQUENCE [LARGE SCALE GENOMIC DNA]</scope>
    <source>
        <strain evidence="2 3">22514_16_FS</strain>
    </source>
</reference>
<keyword evidence="1" id="KW-0472">Membrane</keyword>
<keyword evidence="1" id="KW-0812">Transmembrane</keyword>
<dbReference type="OrthoDB" id="2476187at2"/>